<dbReference type="EMBL" id="CP020370">
    <property type="protein sequence ID" value="AUB82050.1"/>
    <property type="molecule type" value="Genomic_DNA"/>
</dbReference>
<evidence type="ECO:0000313" key="1">
    <source>
        <dbReference type="EMBL" id="AUB82050.1"/>
    </source>
</evidence>
<reference evidence="1 2" key="1">
    <citation type="submission" date="2017-03" db="EMBL/GenBank/DDBJ databases">
        <title>Complete genome sequence of Candidatus 'Thiodictyon syntrophicum' sp. nov. strain Cad16T, a photolithoautotroph purple sulfur bacterium isolated from an alpine meromictic lake.</title>
        <authorList>
            <person name="Luedin S.M."/>
            <person name="Pothier J.F."/>
            <person name="Danza F."/>
            <person name="Storelli N."/>
            <person name="Wittwer M."/>
            <person name="Tonolla M."/>
        </authorList>
    </citation>
    <scope>NUCLEOTIDE SEQUENCE [LARGE SCALE GENOMIC DNA]</scope>
    <source>
        <strain evidence="1 2">Cad16T</strain>
    </source>
</reference>
<evidence type="ECO:0000313" key="2">
    <source>
        <dbReference type="Proteomes" id="UP000232638"/>
    </source>
</evidence>
<name>A0A2K8U8Z2_9GAMM</name>
<sequence length="195" mass="20575">MSRRNVGVDAVLGCVCAASLFVLVPSVVAGPISLSDFTKDASVDILSGGVSAVMREDPSLSPVLLYNDPVTGGPDLIVPGNQVFLVFDYQFTEPSGNDDEFGAFVFNAVTGLSSAPFEFYTGNAGSGTIAFDLTSLSGLTLGLQFQLAALPADSDVTSVVTVANVRTEERAIPAPLPWLLIAPWLIFGLRHPRRR</sequence>
<protein>
    <submittedName>
        <fullName evidence="1">Uncharacterized protein</fullName>
    </submittedName>
</protein>
<organism evidence="1 2">
    <name type="scientific">Candidatus Thiodictyon syntrophicum</name>
    <dbReference type="NCBI Taxonomy" id="1166950"/>
    <lineage>
        <taxon>Bacteria</taxon>
        <taxon>Pseudomonadati</taxon>
        <taxon>Pseudomonadota</taxon>
        <taxon>Gammaproteobacteria</taxon>
        <taxon>Chromatiales</taxon>
        <taxon>Chromatiaceae</taxon>
        <taxon>Thiodictyon</taxon>
    </lineage>
</organism>
<gene>
    <name evidence="1" type="ORF">THSYN_14585</name>
</gene>
<keyword evidence="2" id="KW-1185">Reference proteome</keyword>
<dbReference type="AlphaFoldDB" id="A0A2K8U8Z2"/>
<accession>A0A2K8U8Z2</accession>
<dbReference type="KEGG" id="tsy:THSYN_14585"/>
<dbReference type="Proteomes" id="UP000232638">
    <property type="component" value="Chromosome"/>
</dbReference>
<proteinExistence type="predicted"/>